<evidence type="ECO:0000256" key="8">
    <source>
        <dbReference type="ARBA" id="ARBA00022989"/>
    </source>
</evidence>
<dbReference type="SUPFAM" id="SSF143456">
    <property type="entry name" value="VC0467-like"/>
    <property type="match status" value="1"/>
</dbReference>
<dbReference type="InterPro" id="IPR011016">
    <property type="entry name" value="Znf_RING-CH"/>
</dbReference>
<accession>A0A7S0ZHB2</accession>
<dbReference type="SMART" id="SM00744">
    <property type="entry name" value="RINGv"/>
    <property type="match status" value="1"/>
</dbReference>
<dbReference type="GO" id="GO:0016567">
    <property type="term" value="P:protein ubiquitination"/>
    <property type="evidence" value="ECO:0007669"/>
    <property type="project" value="TreeGrafter"/>
</dbReference>
<reference evidence="12" key="1">
    <citation type="submission" date="2021-01" db="EMBL/GenBank/DDBJ databases">
        <authorList>
            <person name="Corre E."/>
            <person name="Pelletier E."/>
            <person name="Niang G."/>
            <person name="Scheremetjew M."/>
            <person name="Finn R."/>
            <person name="Kale V."/>
            <person name="Holt S."/>
            <person name="Cochrane G."/>
            <person name="Meng A."/>
            <person name="Brown T."/>
            <person name="Cohen L."/>
        </authorList>
    </citation>
    <scope>NUCLEOTIDE SEQUENCE</scope>
    <source>
        <strain evidence="12">CCMP3278</strain>
    </source>
</reference>
<dbReference type="InterPro" id="IPR013083">
    <property type="entry name" value="Znf_RING/FYVE/PHD"/>
</dbReference>
<keyword evidence="3" id="KW-0812">Transmembrane</keyword>
<dbReference type="Gene3D" id="3.30.40.10">
    <property type="entry name" value="Zinc/RING finger domain, C3HC4 (zinc finger)"/>
    <property type="match status" value="1"/>
</dbReference>
<evidence type="ECO:0000256" key="6">
    <source>
        <dbReference type="ARBA" id="ARBA00022786"/>
    </source>
</evidence>
<evidence type="ECO:0000256" key="5">
    <source>
        <dbReference type="ARBA" id="ARBA00022771"/>
    </source>
</evidence>
<feature type="region of interest" description="Disordered" evidence="10">
    <location>
        <begin position="523"/>
        <end position="551"/>
    </location>
</feature>
<evidence type="ECO:0000256" key="10">
    <source>
        <dbReference type="SAM" id="MobiDB-lite"/>
    </source>
</evidence>
<dbReference type="PANTHER" id="PTHR46065:SF3">
    <property type="entry name" value="FI20425P1"/>
    <property type="match status" value="1"/>
</dbReference>
<keyword evidence="5" id="KW-0863">Zinc-finger</keyword>
<evidence type="ECO:0000313" key="12">
    <source>
        <dbReference type="EMBL" id="CAD8821584.1"/>
    </source>
</evidence>
<protein>
    <recommendedName>
        <fullName evidence="11">RING-CH-type domain-containing protein</fullName>
    </recommendedName>
</protein>
<name>A0A7S0ZHB2_9RHOD</name>
<keyword evidence="8" id="KW-1133">Transmembrane helix</keyword>
<gene>
    <name evidence="12" type="ORF">TOLI1172_LOCUS5979</name>
</gene>
<evidence type="ECO:0000256" key="1">
    <source>
        <dbReference type="ARBA" id="ARBA00004141"/>
    </source>
</evidence>
<sequence>MEESVNGAADDDGELMCRYCFEGAEEGELIAPCDCSGGQKYVHLSCLRRWQRMVLVTQPTHPRFYKDDIRQHRCNVCRATFSCPPPTRHELMESFTGPELAALLAPDCVIASHHAFSAELERQLEAQPVFFAVISGYDHWLYGVYLVTSVEPDEAVPALTLAIESDDALERFRDMLEEDGISLRLSIGMSMGEQRQLRVVPGGSLPEHVRETDDIRQALTELHAPASIELRAEETSSQDQFGRDHIAAVNITRQLERPRDPSAVEEHVCAAIEKLSENTHDEKAAVERIVRSIRLTHYNGGPCEEDEISCCVMLGGRECGWTSIQGTLTDALVLAARIQRESEQIGDSEGGCDKFGTRLRVGCIVRVTGLVGRSELNGLDGVLIHFNRESKRWDIRLGNGAGIALRAKNIKALQNHAEEDDPQHEIETEGERNLETKQEQVMVFWGCARWSRTQLLGEVSRGSWGLCQGSVRELIVAPKRRRDAVDSRLVFAPHSEMTDDFMRLEEQQMEALHRTVVEVQTMEATENNEFSAPSRSNSVYERTSQDNNSES</sequence>
<organism evidence="12">
    <name type="scientific">Timspurckia oligopyrenoides</name>
    <dbReference type="NCBI Taxonomy" id="708627"/>
    <lineage>
        <taxon>Eukaryota</taxon>
        <taxon>Rhodophyta</taxon>
        <taxon>Bangiophyceae</taxon>
        <taxon>Porphyridiales</taxon>
        <taxon>Porphyridiaceae</taxon>
        <taxon>Timspurckia</taxon>
    </lineage>
</organism>
<keyword evidence="7" id="KW-0862">Zinc</keyword>
<dbReference type="GO" id="GO:0008270">
    <property type="term" value="F:zinc ion binding"/>
    <property type="evidence" value="ECO:0007669"/>
    <property type="project" value="UniProtKB-KW"/>
</dbReference>
<keyword evidence="2" id="KW-0808">Transferase</keyword>
<proteinExistence type="predicted"/>
<dbReference type="Gene3D" id="3.40.1740.10">
    <property type="entry name" value="VC0467-like"/>
    <property type="match status" value="1"/>
</dbReference>
<evidence type="ECO:0000256" key="3">
    <source>
        <dbReference type="ARBA" id="ARBA00022692"/>
    </source>
</evidence>
<keyword evidence="6" id="KW-0833">Ubl conjugation pathway</keyword>
<feature type="domain" description="RING-CH-type" evidence="11">
    <location>
        <begin position="9"/>
        <end position="84"/>
    </location>
</feature>
<dbReference type="EMBL" id="HBFP01008363">
    <property type="protein sequence ID" value="CAD8821584.1"/>
    <property type="molecule type" value="Transcribed_RNA"/>
</dbReference>
<dbReference type="AlphaFoldDB" id="A0A7S0ZHB2"/>
<evidence type="ECO:0000256" key="9">
    <source>
        <dbReference type="ARBA" id="ARBA00023136"/>
    </source>
</evidence>
<dbReference type="PANTHER" id="PTHR46065">
    <property type="entry name" value="E3 UBIQUITIN-PROTEIN LIGASE MARCH 2/3 FAMILY MEMBER"/>
    <property type="match status" value="1"/>
</dbReference>
<keyword evidence="9" id="KW-0472">Membrane</keyword>
<dbReference type="GO" id="GO:0016020">
    <property type="term" value="C:membrane"/>
    <property type="evidence" value="ECO:0007669"/>
    <property type="project" value="UniProtKB-SubCell"/>
</dbReference>
<comment type="subcellular location">
    <subcellularLocation>
        <location evidence="1">Membrane</location>
        <topology evidence="1">Multi-pass membrane protein</topology>
    </subcellularLocation>
</comment>
<dbReference type="CDD" id="cd16495">
    <property type="entry name" value="RING_CH-C4HC3_MARCH"/>
    <property type="match status" value="1"/>
</dbReference>
<evidence type="ECO:0000256" key="7">
    <source>
        <dbReference type="ARBA" id="ARBA00022833"/>
    </source>
</evidence>
<evidence type="ECO:0000259" key="11">
    <source>
        <dbReference type="PROSITE" id="PS51292"/>
    </source>
</evidence>
<dbReference type="PROSITE" id="PS51292">
    <property type="entry name" value="ZF_RING_CH"/>
    <property type="match status" value="1"/>
</dbReference>
<evidence type="ECO:0000256" key="2">
    <source>
        <dbReference type="ARBA" id="ARBA00022679"/>
    </source>
</evidence>
<evidence type="ECO:0000256" key="4">
    <source>
        <dbReference type="ARBA" id="ARBA00022723"/>
    </source>
</evidence>
<keyword evidence="4" id="KW-0479">Metal-binding</keyword>
<dbReference type="GO" id="GO:0004842">
    <property type="term" value="F:ubiquitin-protein transferase activity"/>
    <property type="evidence" value="ECO:0007669"/>
    <property type="project" value="TreeGrafter"/>
</dbReference>
<dbReference type="Pfam" id="PF12906">
    <property type="entry name" value="RINGv"/>
    <property type="match status" value="1"/>
</dbReference>
<dbReference type="SUPFAM" id="SSF57850">
    <property type="entry name" value="RING/U-box"/>
    <property type="match status" value="1"/>
</dbReference>